<evidence type="ECO:0000256" key="1">
    <source>
        <dbReference type="ARBA" id="ARBA00004651"/>
    </source>
</evidence>
<keyword evidence="3 8" id="KW-0812">Transmembrane</keyword>
<evidence type="ECO:0000256" key="5">
    <source>
        <dbReference type="ARBA" id="ARBA00022984"/>
    </source>
</evidence>
<dbReference type="PRINTS" id="PR01806">
    <property type="entry name" value="VIRFACTRMVIN"/>
</dbReference>
<evidence type="ECO:0000313" key="10">
    <source>
        <dbReference type="EMBL" id="ACR80325.1"/>
    </source>
</evidence>
<sequence length="501" mass="56287">MSKKYVQSVAAGAIYITFFTLISKVLGFFREVLVADLFGTSWRLDAVMIALTPVQIISGVISAGLITVFIPKYIKIKDASIEEAKHYAWAIIVIFGLLFLVSGILLYFFSEQFIKLFAPGFSRKIVEYSARKLKGLSVLPLIMGIQQILSGILRAERRFLQYTLAQLFFNIVSIPVIYFTAPYFNEASYILAWVIGNLVVSLVLLLFSIGQIQPHLRLFSDDIRNTLVLTFPLILSNGLGQINNIVDKAFVSFLPSGRVSGMQYADALLGIVSGVFLMSFMTTTQTELSEFLVRKDFAKAEERMKKTTHTLLSLSIPIVLWITFMGEPLIKLIYEHGNFTNESTSIVVIALIGYSARTIILPIGLLSRQYFLIQGKIKFATYLTVLSVLTNVFFDWLLIKPFGVGGITGSTSIVTFINTTIWILLVRKEGISFLPWKRIITLIVSCGTIIITSLLIKALTNDLIYIIFGNFAFAILTIWSTWDITTFIIRKTFSKLLRPKK</sequence>
<keyword evidence="2" id="KW-1003">Cell membrane</keyword>
<dbReference type="Proteomes" id="UP000002382">
    <property type="component" value="Chromosome"/>
</dbReference>
<evidence type="ECO:0000256" key="7">
    <source>
        <dbReference type="ARBA" id="ARBA00023136"/>
    </source>
</evidence>
<dbReference type="InterPro" id="IPR051050">
    <property type="entry name" value="Lipid_II_flippase_MurJ/MviN"/>
</dbReference>
<keyword evidence="5" id="KW-0573">Peptidoglycan synthesis</keyword>
<dbReference type="InterPro" id="IPR004268">
    <property type="entry name" value="MurJ"/>
</dbReference>
<proteinExistence type="predicted"/>
<dbReference type="PANTHER" id="PTHR47019">
    <property type="entry name" value="LIPID II FLIPPASE MURJ"/>
    <property type="match status" value="1"/>
</dbReference>
<evidence type="ECO:0000256" key="6">
    <source>
        <dbReference type="ARBA" id="ARBA00022989"/>
    </source>
</evidence>
<dbReference type="GO" id="GO:0005886">
    <property type="term" value="C:plasma membrane"/>
    <property type="evidence" value="ECO:0007669"/>
    <property type="project" value="UniProtKB-SubCell"/>
</dbReference>
<feature type="transmembrane region" description="Helical" evidence="8">
    <location>
        <begin position="86"/>
        <end position="109"/>
    </location>
</feature>
<feature type="transmembrane region" description="Helical" evidence="8">
    <location>
        <begin position="49"/>
        <end position="74"/>
    </location>
</feature>
<dbReference type="STRING" id="521045.Kole_1635"/>
<organism evidence="9">
    <name type="scientific">Kosmotoga olearia (strain ATCC BAA-1733 / DSM 21960 / TBF 19.5.1)</name>
    <dbReference type="NCBI Taxonomy" id="521045"/>
    <lineage>
        <taxon>Bacteria</taxon>
        <taxon>Thermotogati</taxon>
        <taxon>Thermotogota</taxon>
        <taxon>Thermotogae</taxon>
        <taxon>Kosmotogales</taxon>
        <taxon>Kosmotogaceae</taxon>
        <taxon>Kosmotoga</taxon>
    </lineage>
</organism>
<feature type="transmembrane region" description="Helical" evidence="8">
    <location>
        <begin position="136"/>
        <end position="155"/>
    </location>
</feature>
<dbReference type="GO" id="GO:0034204">
    <property type="term" value="P:lipid translocation"/>
    <property type="evidence" value="ECO:0007669"/>
    <property type="project" value="TreeGrafter"/>
</dbReference>
<feature type="transmembrane region" description="Helical" evidence="8">
    <location>
        <begin position="190"/>
        <end position="210"/>
    </location>
</feature>
<dbReference type="AlphaFoldDB" id="B5M6M5"/>
<reference evidence="10 11" key="4">
    <citation type="journal article" date="2011" name="J. Bacteriol.">
        <title>Genome Sequence of Kosmotoga olearia Strain TBF 19.5.1, a Thermophilic Bacterium with a Wide Growth Temperature Range, Isolated from the Troll B Oil Platform in the North Sea.</title>
        <authorList>
            <person name="Swithers K.S."/>
            <person name="Dipippo J.L."/>
            <person name="Bruce D.C."/>
            <person name="Detter C."/>
            <person name="Tapia R."/>
            <person name="Han S."/>
            <person name="Goodwin L.A."/>
            <person name="Han J."/>
            <person name="Woyke T."/>
            <person name="Pitluck S."/>
            <person name="Pennacchio L."/>
            <person name="Nolan M."/>
            <person name="Mikhailova N."/>
            <person name="Land M.L."/>
            <person name="Nesbo C.L."/>
            <person name="Gogarten J.P."/>
            <person name="Noll K.M."/>
        </authorList>
    </citation>
    <scope>NUCLEOTIDE SEQUENCE [LARGE SCALE GENOMIC DNA]</scope>
    <source>
        <strain evidence="11">ATCC BAA-1733 / DSM 21960 / TBF 19.5.1</strain>
        <strain evidence="10">TBF 19.5.1</strain>
    </source>
</reference>
<evidence type="ECO:0000256" key="4">
    <source>
        <dbReference type="ARBA" id="ARBA00022960"/>
    </source>
</evidence>
<dbReference type="Pfam" id="PF03023">
    <property type="entry name" value="MurJ"/>
    <property type="match status" value="1"/>
</dbReference>
<keyword evidence="6 8" id="KW-1133">Transmembrane helix</keyword>
<gene>
    <name evidence="9" type="primary">mviN</name>
    <name evidence="10" type="ordered locus">Kole_1635</name>
    <name evidence="9" type="ORF">KO_11</name>
</gene>
<feature type="transmembrane region" description="Helical" evidence="8">
    <location>
        <begin position="167"/>
        <end position="184"/>
    </location>
</feature>
<dbReference type="OrthoDB" id="9804143at2"/>
<comment type="subcellular location">
    <subcellularLocation>
        <location evidence="1">Cell membrane</location>
        <topology evidence="1">Multi-pass membrane protein</topology>
    </subcellularLocation>
</comment>
<name>B5M6M5_KOSOT</name>
<dbReference type="PANTHER" id="PTHR47019:SF1">
    <property type="entry name" value="LIPID II FLIPPASE MURJ"/>
    <property type="match status" value="1"/>
</dbReference>
<feature type="transmembrane region" description="Helical" evidence="8">
    <location>
        <begin position="379"/>
        <end position="399"/>
    </location>
</feature>
<dbReference type="GO" id="GO:0015648">
    <property type="term" value="F:lipid-linked peptidoglycan transporter activity"/>
    <property type="evidence" value="ECO:0007669"/>
    <property type="project" value="TreeGrafter"/>
</dbReference>
<evidence type="ECO:0000256" key="2">
    <source>
        <dbReference type="ARBA" id="ARBA00022475"/>
    </source>
</evidence>
<keyword evidence="7 8" id="KW-0472">Membrane</keyword>
<keyword evidence="11" id="KW-1185">Reference proteome</keyword>
<dbReference type="RefSeq" id="WP_015868970.1">
    <property type="nucleotide sequence ID" value="NC_012785.1"/>
</dbReference>
<feature type="transmembrane region" description="Helical" evidence="8">
    <location>
        <begin position="311"/>
        <end position="334"/>
    </location>
</feature>
<feature type="transmembrane region" description="Helical" evidence="8">
    <location>
        <begin position="439"/>
        <end position="459"/>
    </location>
</feature>
<evidence type="ECO:0000313" key="9">
    <source>
        <dbReference type="EMBL" id="ACH68629.1"/>
    </source>
</evidence>
<dbReference type="KEGG" id="kol:Kole_1635"/>
<dbReference type="GO" id="GO:0009252">
    <property type="term" value="P:peptidoglycan biosynthetic process"/>
    <property type="evidence" value="ECO:0007669"/>
    <property type="project" value="UniProtKB-KW"/>
</dbReference>
<feature type="transmembrane region" description="Helical" evidence="8">
    <location>
        <begin position="465"/>
        <end position="489"/>
    </location>
</feature>
<reference evidence="9" key="2">
    <citation type="journal article" date="2009" name="Int. J. Syst. Evol. Microbiol.">
        <title>Kosmotoga olearia gen. nov., sp. nov., a thermophilic, anaerobic heterotroph isolated from an oil production fluid.</title>
        <authorList>
            <person name="Dipippo J.L."/>
            <person name="Nesbo C.L."/>
            <person name="Dahle H."/>
            <person name="Doolittle W.F."/>
            <person name="Birkland N.K."/>
            <person name="Noll K.M."/>
        </authorList>
    </citation>
    <scope>NUCLEOTIDE SEQUENCE</scope>
    <source>
        <strain evidence="9">TBF 19.5.1</strain>
    </source>
</reference>
<feature type="transmembrane region" description="Helical" evidence="8">
    <location>
        <begin position="346"/>
        <end position="367"/>
    </location>
</feature>
<protein>
    <submittedName>
        <fullName evidence="9">Putative virulence factor</fullName>
    </submittedName>
    <submittedName>
        <fullName evidence="10">Virulence factor MVIN family protein</fullName>
    </submittedName>
</protein>
<dbReference type="EMBL" id="CP001634">
    <property type="protein sequence ID" value="ACR80325.1"/>
    <property type="molecule type" value="Genomic_DNA"/>
</dbReference>
<evidence type="ECO:0000313" key="11">
    <source>
        <dbReference type="Proteomes" id="UP000002382"/>
    </source>
</evidence>
<feature type="transmembrane region" description="Helical" evidence="8">
    <location>
        <begin position="12"/>
        <end position="29"/>
    </location>
</feature>
<feature type="transmembrane region" description="Helical" evidence="8">
    <location>
        <begin position="405"/>
        <end position="427"/>
    </location>
</feature>
<reference evidence="9" key="1">
    <citation type="submission" date="2008-08" db="EMBL/GenBank/DDBJ databases">
        <authorList>
            <person name="DiPippo J.L."/>
            <person name="Nesbo C.L."/>
            <person name="Dahle H."/>
            <person name="Doolittle F.W."/>
            <person name="Birkland N.-K."/>
            <person name="Noll K.M."/>
        </authorList>
    </citation>
    <scope>NUCLEOTIDE SEQUENCE</scope>
    <source>
        <strain evidence="9">TBF 19.5.1</strain>
    </source>
</reference>
<dbReference type="HOGENOM" id="CLU_006797_4_1_0"/>
<keyword evidence="4" id="KW-0133">Cell shape</keyword>
<accession>B5M6M5</accession>
<dbReference type="EMBL" id="EU980631">
    <property type="protein sequence ID" value="ACH68629.1"/>
    <property type="molecule type" value="Genomic_DNA"/>
</dbReference>
<dbReference type="GO" id="GO:0008360">
    <property type="term" value="P:regulation of cell shape"/>
    <property type="evidence" value="ECO:0007669"/>
    <property type="project" value="UniProtKB-KW"/>
</dbReference>
<reference evidence="10 11" key="3">
    <citation type="submission" date="2009-06" db="EMBL/GenBank/DDBJ databases">
        <title>Complete sequence of Thermotogales bacterium TBF 19.5.1.</title>
        <authorList>
            <consortium name="US DOE Joint Genome Institute"/>
            <person name="Lucas S."/>
            <person name="Copeland A."/>
            <person name="Lapidus A."/>
            <person name="Glavina del Rio T."/>
            <person name="Tice H."/>
            <person name="Bruce D."/>
            <person name="Goodwin L."/>
            <person name="Pitluck S."/>
            <person name="Chertkov O."/>
            <person name="Brettin T."/>
            <person name="Detter J.C."/>
            <person name="Han C."/>
            <person name="Schmutz J."/>
            <person name="Larimer F."/>
            <person name="Land M."/>
            <person name="Hauser L."/>
            <person name="Kyrpides N."/>
            <person name="Ovchinnikova G."/>
            <person name="Noll K."/>
        </authorList>
    </citation>
    <scope>NUCLEOTIDE SEQUENCE [LARGE SCALE GENOMIC DNA]</scope>
    <source>
        <strain evidence="11">ATCC BAA-1733 / DSM 21960 / TBF 19.5.1</strain>
        <strain evidence="10">TBF 19.5.1</strain>
    </source>
</reference>
<evidence type="ECO:0000256" key="3">
    <source>
        <dbReference type="ARBA" id="ARBA00022692"/>
    </source>
</evidence>
<evidence type="ECO:0000256" key="8">
    <source>
        <dbReference type="SAM" id="Phobius"/>
    </source>
</evidence>
<dbReference type="eggNOG" id="COG0728">
    <property type="taxonomic scope" value="Bacteria"/>
</dbReference>